<evidence type="ECO:0000259" key="2">
    <source>
        <dbReference type="Pfam" id="PF12146"/>
    </source>
</evidence>
<feature type="chain" id="PRO_5042955258" description="Serine aminopeptidase S33 domain-containing protein" evidence="1">
    <location>
        <begin position="26"/>
        <end position="325"/>
    </location>
</feature>
<dbReference type="Proteomes" id="UP000028680">
    <property type="component" value="Chromosome"/>
</dbReference>
<dbReference type="KEGG" id="ptp:RCA23_c18390"/>
<dbReference type="RefSeq" id="WP_044050098.1">
    <property type="nucleotide sequence ID" value="NZ_CP003984.1"/>
</dbReference>
<feature type="signal peptide" evidence="1">
    <location>
        <begin position="1"/>
        <end position="25"/>
    </location>
</feature>
<evidence type="ECO:0000256" key="1">
    <source>
        <dbReference type="SAM" id="SignalP"/>
    </source>
</evidence>
<evidence type="ECO:0000313" key="3">
    <source>
        <dbReference type="EMBL" id="AII87370.1"/>
    </source>
</evidence>
<dbReference type="Gene3D" id="3.40.50.1820">
    <property type="entry name" value="alpha/beta hydrolase"/>
    <property type="match status" value="1"/>
</dbReference>
<dbReference type="SUPFAM" id="SSF53474">
    <property type="entry name" value="alpha/beta-Hydrolases"/>
    <property type="match status" value="1"/>
</dbReference>
<reference evidence="3 4" key="1">
    <citation type="journal article" date="2014" name="ISME J.">
        <title>Adaptation of an abundant Roseobacter RCA organism to pelagic systems revealed by genomic and transcriptomic analyses.</title>
        <authorList>
            <person name="Voget S."/>
            <person name="Wemheuer B."/>
            <person name="Brinkhoff T."/>
            <person name="Vollmers J."/>
            <person name="Dietrich S."/>
            <person name="Giebel H.A."/>
            <person name="Beardsley C."/>
            <person name="Sardemann C."/>
            <person name="Bakenhus I."/>
            <person name="Billerbeck S."/>
            <person name="Daniel R."/>
            <person name="Simon M."/>
        </authorList>
    </citation>
    <scope>NUCLEOTIDE SEQUENCE [LARGE SCALE GENOMIC DNA]</scope>
    <source>
        <strain evidence="3 4">RCA23</strain>
    </source>
</reference>
<dbReference type="AlphaFoldDB" id="A0AAN0VIN9"/>
<feature type="domain" description="Serine aminopeptidase S33" evidence="2">
    <location>
        <begin position="177"/>
        <end position="235"/>
    </location>
</feature>
<keyword evidence="4" id="KW-1185">Reference proteome</keyword>
<dbReference type="InterPro" id="IPR022742">
    <property type="entry name" value="Hydrolase_4"/>
</dbReference>
<dbReference type="EMBL" id="CP003984">
    <property type="protein sequence ID" value="AII87370.1"/>
    <property type="molecule type" value="Genomic_DNA"/>
</dbReference>
<gene>
    <name evidence="3" type="ORF">RCA23_c18390</name>
</gene>
<keyword evidence="1" id="KW-0732">Signal</keyword>
<proteinExistence type="predicted"/>
<name>A0AAN0VIN9_9RHOB</name>
<sequence length="325" mass="36016">MKKFIIQTILLGLFMVFSQSSAVYAQSCQMPDGTQKEISCNVYLDQLYSACAAPDEIADAQSGKCVPIVAFKRPLMGCFEDQCDIATSYPGYSPLALTSDLASFKLEGYLNAETVVIFLQGGPDDSVSDDYVQFLEEDALVAYVLQTNVAKMGIVKASDMTVEDARLEQQENLRLIHTAYTAIRAQFPEKRIVLAGHSMGAFLSLGYLAEYGNNFDKVVVMAGRVDLPLDFVRRFAIGQNFIFDHVGDVSRYEETREVRGVHKFSPYLRTAYSPNAESTLLAAVGLPRYSKLLENTDLSNMLYLYSARDEQVGGLNSQEIGLLED</sequence>
<evidence type="ECO:0000313" key="4">
    <source>
        <dbReference type="Proteomes" id="UP000028680"/>
    </source>
</evidence>
<accession>A0AAN0VIN9</accession>
<protein>
    <recommendedName>
        <fullName evidence="2">Serine aminopeptidase S33 domain-containing protein</fullName>
    </recommendedName>
</protein>
<dbReference type="Pfam" id="PF12146">
    <property type="entry name" value="Hydrolase_4"/>
    <property type="match status" value="1"/>
</dbReference>
<organism evidence="3 4">
    <name type="scientific">Planktomarina temperata RCA23</name>
    <dbReference type="NCBI Taxonomy" id="666509"/>
    <lineage>
        <taxon>Bacteria</taxon>
        <taxon>Pseudomonadati</taxon>
        <taxon>Pseudomonadota</taxon>
        <taxon>Alphaproteobacteria</taxon>
        <taxon>Rhodobacterales</taxon>
        <taxon>Paracoccaceae</taxon>
        <taxon>Planktomarina</taxon>
    </lineage>
</organism>
<dbReference type="InterPro" id="IPR029058">
    <property type="entry name" value="AB_hydrolase_fold"/>
</dbReference>